<dbReference type="GO" id="GO:0042981">
    <property type="term" value="P:regulation of apoptotic process"/>
    <property type="evidence" value="ECO:0007669"/>
    <property type="project" value="InterPro"/>
</dbReference>
<dbReference type="InterPro" id="IPR042147">
    <property type="entry name" value="CARD_CASP9"/>
</dbReference>
<dbReference type="GO" id="GO:0006508">
    <property type="term" value="P:proteolysis"/>
    <property type="evidence" value="ECO:0007669"/>
    <property type="project" value="UniProtKB-KW"/>
</dbReference>
<evidence type="ECO:0000256" key="8">
    <source>
        <dbReference type="RuleBase" id="RU003971"/>
    </source>
</evidence>
<dbReference type="PROSITE" id="PS50209">
    <property type="entry name" value="CARD"/>
    <property type="match status" value="1"/>
</dbReference>
<evidence type="ECO:0000313" key="13">
    <source>
        <dbReference type="Ensembl" id="ENSSOCP00000003803.1"/>
    </source>
</evidence>
<dbReference type="CDD" id="cd08326">
    <property type="entry name" value="CARD_CASP9"/>
    <property type="match status" value="1"/>
</dbReference>
<dbReference type="SMART" id="SM00114">
    <property type="entry name" value="CARD"/>
    <property type="match status" value="1"/>
</dbReference>
<dbReference type="SUPFAM" id="SSF52129">
    <property type="entry name" value="Caspase-like"/>
    <property type="match status" value="1"/>
</dbReference>
<dbReference type="PRINTS" id="PR00376">
    <property type="entry name" value="IL1BCENZYME"/>
</dbReference>
<keyword evidence="4" id="KW-0378">Hydrolase</keyword>
<proteinExistence type="inferred from homology"/>
<sequence length="429" mass="47817">MEEAQRRALRRGRARLVAALRVAPLWDPLEDRGLFTRPMVEELQSAGSRGEQARQLVIDLETRGKQAFPIFLSILRDTGQGHLADMLIEECRCLPAPPQLVDLRPVELELHGEKPNKRSLRQAAVGSGPSGDPTLQALQIRGCLIATCACQVYELKADPCGHCLILNNVNFSRDSDLSTRDGSDVDCEKLEKRFKALRFDVLTRRDLKAQDMVSELRKLARRDHSTLDCCIVVILSHGCQTSHIQFPGGIYGTDGKPIPIEKIVNYFNGSNCPSLRGKPKLFFIQACGGEQKDRGFVVDCDSPSDKAPGRSLESDASPFQTPSGNVDEPDAIASLPTPSDILVSYSTFPGFVSWREASSGSWYVEMLDSVLEQYAHSEDLLNMLLRVNVLFSCFVGRVLRGGGRGERTYFVVVFLMPRCFFSMWWHCSF</sequence>
<dbReference type="PIRSF" id="PIRSF038001">
    <property type="entry name" value="Caspase_ICE"/>
    <property type="match status" value="1"/>
</dbReference>
<evidence type="ECO:0000256" key="2">
    <source>
        <dbReference type="ARBA" id="ARBA00022670"/>
    </source>
</evidence>
<feature type="domain" description="Caspase family p10" evidence="10">
    <location>
        <begin position="331"/>
        <end position="393"/>
    </location>
</feature>
<evidence type="ECO:0000256" key="7">
    <source>
        <dbReference type="PIRSR" id="PIRSR038001-1"/>
    </source>
</evidence>
<dbReference type="Gene3D" id="1.10.533.10">
    <property type="entry name" value="Death Domain, Fas"/>
    <property type="match status" value="1"/>
</dbReference>
<dbReference type="InterPro" id="IPR015917">
    <property type="entry name" value="Pept_C14A"/>
</dbReference>
<dbReference type="GO" id="GO:0006915">
    <property type="term" value="P:apoptotic process"/>
    <property type="evidence" value="ECO:0007669"/>
    <property type="project" value="UniProtKB-KW"/>
</dbReference>
<dbReference type="AlphaFoldDB" id="A0A8D0EQ86"/>
<keyword evidence="14" id="KW-1185">Reference proteome</keyword>
<evidence type="ECO:0000256" key="6">
    <source>
        <dbReference type="ARBA" id="ARBA00023145"/>
    </source>
</evidence>
<keyword evidence="5" id="KW-0788">Thiol protease</keyword>
<feature type="region of interest" description="Disordered" evidence="9">
    <location>
        <begin position="298"/>
        <end position="327"/>
    </location>
</feature>
<dbReference type="GO" id="GO:0004197">
    <property type="term" value="F:cysteine-type endopeptidase activity"/>
    <property type="evidence" value="ECO:0007669"/>
    <property type="project" value="InterPro"/>
</dbReference>
<evidence type="ECO:0000259" key="10">
    <source>
        <dbReference type="PROSITE" id="PS50207"/>
    </source>
</evidence>
<dbReference type="PROSITE" id="PS50207">
    <property type="entry name" value="CASPASE_P10"/>
    <property type="match status" value="1"/>
</dbReference>
<dbReference type="PANTHER" id="PTHR47901:SF8">
    <property type="entry name" value="CASPASE-3"/>
    <property type="match status" value="1"/>
</dbReference>
<dbReference type="SUPFAM" id="SSF47986">
    <property type="entry name" value="DEATH domain"/>
    <property type="match status" value="1"/>
</dbReference>
<evidence type="ECO:0000256" key="9">
    <source>
        <dbReference type="SAM" id="MobiDB-lite"/>
    </source>
</evidence>
<dbReference type="InterPro" id="IPR002398">
    <property type="entry name" value="Pept_C14"/>
</dbReference>
<dbReference type="Pfam" id="PF00619">
    <property type="entry name" value="CARD"/>
    <property type="match status" value="1"/>
</dbReference>
<dbReference type="InterPro" id="IPR001315">
    <property type="entry name" value="CARD"/>
</dbReference>
<feature type="domain" description="CARD" evidence="12">
    <location>
        <begin position="1"/>
        <end position="90"/>
    </location>
</feature>
<dbReference type="FunFam" id="3.40.50.1460:FF:000012">
    <property type="entry name" value="Caspase 9"/>
    <property type="match status" value="1"/>
</dbReference>
<evidence type="ECO:0000313" key="14">
    <source>
        <dbReference type="Proteomes" id="UP000694551"/>
    </source>
</evidence>
<accession>A0A8D0EQ86</accession>
<comment type="similarity">
    <text evidence="1 8">Belongs to the peptidase C14A family.</text>
</comment>
<dbReference type="InterPro" id="IPR002138">
    <property type="entry name" value="Pept_C14_p10"/>
</dbReference>
<dbReference type="Ensembl" id="ENSSOCT00000003895.1">
    <property type="protein sequence ID" value="ENSSOCP00000003803.1"/>
    <property type="gene ID" value="ENSSOCG00000002882.1"/>
</dbReference>
<feature type="active site" evidence="7">
    <location>
        <position position="237"/>
    </location>
</feature>
<keyword evidence="3" id="KW-0053">Apoptosis</keyword>
<keyword evidence="2" id="KW-0645">Protease</keyword>
<protein>
    <submittedName>
        <fullName evidence="13">Caspase 9</fullName>
    </submittedName>
</protein>
<evidence type="ECO:0000256" key="1">
    <source>
        <dbReference type="ARBA" id="ARBA00010134"/>
    </source>
</evidence>
<reference evidence="13" key="2">
    <citation type="submission" date="2025-09" db="UniProtKB">
        <authorList>
            <consortium name="Ensembl"/>
        </authorList>
    </citation>
    <scope>IDENTIFICATION</scope>
</reference>
<name>A0A8D0EQ86_STROC</name>
<dbReference type="InterPro" id="IPR011029">
    <property type="entry name" value="DEATH-like_dom_sf"/>
</dbReference>
<organism evidence="13 14">
    <name type="scientific">Strix occidentalis caurina</name>
    <name type="common">northern spotted owl</name>
    <dbReference type="NCBI Taxonomy" id="311401"/>
    <lineage>
        <taxon>Eukaryota</taxon>
        <taxon>Metazoa</taxon>
        <taxon>Chordata</taxon>
        <taxon>Craniata</taxon>
        <taxon>Vertebrata</taxon>
        <taxon>Euteleostomi</taxon>
        <taxon>Archelosauria</taxon>
        <taxon>Archosauria</taxon>
        <taxon>Dinosauria</taxon>
        <taxon>Saurischia</taxon>
        <taxon>Theropoda</taxon>
        <taxon>Coelurosauria</taxon>
        <taxon>Aves</taxon>
        <taxon>Neognathae</taxon>
        <taxon>Neoaves</taxon>
        <taxon>Telluraves</taxon>
        <taxon>Strigiformes</taxon>
        <taxon>Strigidae</taxon>
        <taxon>Strix</taxon>
    </lineage>
</organism>
<dbReference type="Gene3D" id="3.40.50.1460">
    <property type="match status" value="1"/>
</dbReference>
<evidence type="ECO:0000256" key="3">
    <source>
        <dbReference type="ARBA" id="ARBA00022703"/>
    </source>
</evidence>
<feature type="active site" evidence="7">
    <location>
        <position position="287"/>
    </location>
</feature>
<dbReference type="Pfam" id="PF00656">
    <property type="entry name" value="Peptidase_C14"/>
    <property type="match status" value="1"/>
</dbReference>
<evidence type="ECO:0000259" key="11">
    <source>
        <dbReference type="PROSITE" id="PS50208"/>
    </source>
</evidence>
<dbReference type="CDD" id="cd00032">
    <property type="entry name" value="CASc"/>
    <property type="match status" value="1"/>
</dbReference>
<evidence type="ECO:0000259" key="12">
    <source>
        <dbReference type="PROSITE" id="PS50209"/>
    </source>
</evidence>
<feature type="domain" description="Caspase family p20" evidence="11">
    <location>
        <begin position="159"/>
        <end position="291"/>
    </location>
</feature>
<dbReference type="PROSITE" id="PS50208">
    <property type="entry name" value="CASPASE_P20"/>
    <property type="match status" value="1"/>
</dbReference>
<dbReference type="InterPro" id="IPR033139">
    <property type="entry name" value="Caspase_cys_AS"/>
</dbReference>
<dbReference type="PROSITE" id="PS01121">
    <property type="entry name" value="CASPASE_HIS"/>
    <property type="match status" value="1"/>
</dbReference>
<dbReference type="PANTHER" id="PTHR47901">
    <property type="entry name" value="CASPASE RECRUITMENT DOMAIN-CONTAINING PROTEIN 18"/>
    <property type="match status" value="1"/>
</dbReference>
<evidence type="ECO:0000256" key="4">
    <source>
        <dbReference type="ARBA" id="ARBA00022801"/>
    </source>
</evidence>
<dbReference type="SMART" id="SM00115">
    <property type="entry name" value="CASc"/>
    <property type="match status" value="1"/>
</dbReference>
<evidence type="ECO:0000256" key="5">
    <source>
        <dbReference type="ARBA" id="ARBA00022807"/>
    </source>
</evidence>
<keyword evidence="6" id="KW-0865">Zymogen</keyword>
<dbReference type="PROSITE" id="PS01122">
    <property type="entry name" value="CASPASE_CYS"/>
    <property type="match status" value="1"/>
</dbReference>
<dbReference type="InterPro" id="IPR001309">
    <property type="entry name" value="Pept_C14_p20"/>
</dbReference>
<dbReference type="InterPro" id="IPR016129">
    <property type="entry name" value="Caspase_his_AS"/>
</dbReference>
<dbReference type="Proteomes" id="UP000694551">
    <property type="component" value="Unplaced"/>
</dbReference>
<dbReference type="InterPro" id="IPR011600">
    <property type="entry name" value="Pept_C14_caspase"/>
</dbReference>
<reference evidence="13" key="1">
    <citation type="submission" date="2025-08" db="UniProtKB">
        <authorList>
            <consortium name="Ensembl"/>
        </authorList>
    </citation>
    <scope>IDENTIFICATION</scope>
</reference>
<dbReference type="InterPro" id="IPR029030">
    <property type="entry name" value="Caspase-like_dom_sf"/>
</dbReference>